<evidence type="ECO:0000259" key="2">
    <source>
        <dbReference type="Pfam" id="PF10077"/>
    </source>
</evidence>
<evidence type="ECO:0000313" key="4">
    <source>
        <dbReference type="Proteomes" id="UP001371305"/>
    </source>
</evidence>
<feature type="domain" description="DUF2314" evidence="2">
    <location>
        <begin position="118"/>
        <end position="252"/>
    </location>
</feature>
<feature type="signal peptide" evidence="1">
    <location>
        <begin position="1"/>
        <end position="24"/>
    </location>
</feature>
<sequence>MSFMQRWMSGWVVMMTVVMSFAFAAVAWAEDRDFGGAVLLPTDAREWTSAGGQKFKGRVLAVDHEKKTVTLETEAGKKSEGVPFTNFSAEDQAFFSRCKTQRAGQGKDGKITVVDSEDPEMTKAIAEAVRTFPAAWAVIQADAKRPSPVLDMVMVKASFRDPGAADDDAENMWVMNFSFDEKAKTITGTLGNPPDHLKSVKIGQKVSVPLADLRDWIYFEDEKIKGGFTEKLIHKRMSPAEKKEHNEGTGVNWDEE</sequence>
<accession>A0ABU9AUZ7</accession>
<reference evidence="3 4" key="1">
    <citation type="submission" date="2024-04" db="EMBL/GenBank/DDBJ databases">
        <title>Luteolibacter sp. isolated from soil.</title>
        <authorList>
            <person name="An J."/>
        </authorList>
    </citation>
    <scope>NUCLEOTIDE SEQUENCE [LARGE SCALE GENOMIC DNA]</scope>
    <source>
        <strain evidence="3 4">Y139</strain>
    </source>
</reference>
<dbReference type="EMBL" id="JBBUKT010000004">
    <property type="protein sequence ID" value="MEK7951501.1"/>
    <property type="molecule type" value="Genomic_DNA"/>
</dbReference>
<evidence type="ECO:0000313" key="3">
    <source>
        <dbReference type="EMBL" id="MEK7951501.1"/>
    </source>
</evidence>
<comment type="caution">
    <text evidence="3">The sequence shown here is derived from an EMBL/GenBank/DDBJ whole genome shotgun (WGS) entry which is preliminary data.</text>
</comment>
<organism evidence="3 4">
    <name type="scientific">Luteolibacter soli</name>
    <dbReference type="NCBI Taxonomy" id="3135280"/>
    <lineage>
        <taxon>Bacteria</taxon>
        <taxon>Pseudomonadati</taxon>
        <taxon>Verrucomicrobiota</taxon>
        <taxon>Verrucomicrobiia</taxon>
        <taxon>Verrucomicrobiales</taxon>
        <taxon>Verrucomicrobiaceae</taxon>
        <taxon>Luteolibacter</taxon>
    </lineage>
</organism>
<protein>
    <submittedName>
        <fullName evidence="3">DUF2314 domain-containing protein</fullName>
    </submittedName>
</protein>
<dbReference type="InterPro" id="IPR018756">
    <property type="entry name" value="DUF2314"/>
</dbReference>
<dbReference type="Proteomes" id="UP001371305">
    <property type="component" value="Unassembled WGS sequence"/>
</dbReference>
<feature type="chain" id="PRO_5046276807" evidence="1">
    <location>
        <begin position="25"/>
        <end position="256"/>
    </location>
</feature>
<keyword evidence="4" id="KW-1185">Reference proteome</keyword>
<dbReference type="RefSeq" id="WP_341405104.1">
    <property type="nucleotide sequence ID" value="NZ_JBBUKT010000004.1"/>
</dbReference>
<dbReference type="Pfam" id="PF10077">
    <property type="entry name" value="DUF2314"/>
    <property type="match status" value="1"/>
</dbReference>
<dbReference type="Gene3D" id="2.30.30.700">
    <property type="entry name" value="SLA1 homology domain 1"/>
    <property type="match status" value="1"/>
</dbReference>
<gene>
    <name evidence="3" type="ORF">WKV53_13370</name>
</gene>
<keyword evidence="1" id="KW-0732">Signal</keyword>
<name>A0ABU9AUZ7_9BACT</name>
<evidence type="ECO:0000256" key="1">
    <source>
        <dbReference type="SAM" id="SignalP"/>
    </source>
</evidence>
<proteinExistence type="predicted"/>